<evidence type="ECO:0000256" key="1">
    <source>
        <dbReference type="ARBA" id="ARBA00011073"/>
    </source>
</evidence>
<dbReference type="InterPro" id="IPR037045">
    <property type="entry name" value="S8pro/Inhibitor_I9_sf"/>
</dbReference>
<comment type="caution">
    <text evidence="15">The sequence shown here is derived from an EMBL/GenBank/DDBJ whole genome shotgun (WGS) entry which is preliminary data.</text>
</comment>
<protein>
    <submittedName>
        <fullName evidence="15">S8 family serine peptidase</fullName>
    </submittedName>
</protein>
<evidence type="ECO:0000313" key="15">
    <source>
        <dbReference type="EMBL" id="MFD1929209.1"/>
    </source>
</evidence>
<dbReference type="Gene3D" id="3.40.50.200">
    <property type="entry name" value="Peptidase S8/S53 domain"/>
    <property type="match status" value="1"/>
</dbReference>
<dbReference type="PRINTS" id="PR00723">
    <property type="entry name" value="SUBTILISIN"/>
</dbReference>
<keyword evidence="6 8" id="KW-0378">Hydrolase</keyword>
<dbReference type="Gene3D" id="3.50.30.30">
    <property type="match status" value="1"/>
</dbReference>
<dbReference type="InterPro" id="IPR000209">
    <property type="entry name" value="Peptidase_S8/S53_dom"/>
</dbReference>
<dbReference type="SUPFAM" id="SSF49373">
    <property type="entry name" value="Invasin/intimin cell-adhesion fragments"/>
    <property type="match status" value="1"/>
</dbReference>
<dbReference type="InterPro" id="IPR036852">
    <property type="entry name" value="Peptidase_S8/S53_dom_sf"/>
</dbReference>
<dbReference type="InterPro" id="IPR034213">
    <property type="entry name" value="S8_Vpr-like"/>
</dbReference>
<dbReference type="PROSITE" id="PS00138">
    <property type="entry name" value="SUBTILASE_SER"/>
    <property type="match status" value="1"/>
</dbReference>
<keyword evidence="16" id="KW-1185">Reference proteome</keyword>
<dbReference type="InterPro" id="IPR010259">
    <property type="entry name" value="S8pro/Inhibitor_I9"/>
</dbReference>
<evidence type="ECO:0000259" key="13">
    <source>
        <dbReference type="Pfam" id="PF02225"/>
    </source>
</evidence>
<keyword evidence="7 8" id="KW-0720">Serine protease</keyword>
<accession>A0ABW4SJN0</accession>
<feature type="signal peptide" evidence="11">
    <location>
        <begin position="1"/>
        <end position="29"/>
    </location>
</feature>
<organism evidence="15 16">
    <name type="scientific">Sporosarcina siberiensis</name>
    <dbReference type="NCBI Taxonomy" id="1365606"/>
    <lineage>
        <taxon>Bacteria</taxon>
        <taxon>Bacillati</taxon>
        <taxon>Bacillota</taxon>
        <taxon>Bacilli</taxon>
        <taxon>Bacillales</taxon>
        <taxon>Caryophanaceae</taxon>
        <taxon>Sporosarcina</taxon>
    </lineage>
</organism>
<evidence type="ECO:0000256" key="8">
    <source>
        <dbReference type="PROSITE-ProRule" id="PRU01240"/>
    </source>
</evidence>
<feature type="active site" description="Charge relay system" evidence="8">
    <location>
        <position position="242"/>
    </location>
</feature>
<evidence type="ECO:0000256" key="4">
    <source>
        <dbReference type="ARBA" id="ARBA00022670"/>
    </source>
</evidence>
<feature type="region of interest" description="Disordered" evidence="10">
    <location>
        <begin position="572"/>
        <end position="599"/>
    </location>
</feature>
<feature type="domain" description="Peptidase S8/S53" evidence="12">
    <location>
        <begin position="233"/>
        <end position="680"/>
    </location>
</feature>
<keyword evidence="4 8" id="KW-0645">Protease</keyword>
<feature type="domain" description="PA" evidence="13">
    <location>
        <begin position="466"/>
        <end position="551"/>
    </location>
</feature>
<evidence type="ECO:0000313" key="16">
    <source>
        <dbReference type="Proteomes" id="UP001597218"/>
    </source>
</evidence>
<dbReference type="InterPro" id="IPR003137">
    <property type="entry name" value="PA_domain"/>
</dbReference>
<evidence type="ECO:0000256" key="11">
    <source>
        <dbReference type="SAM" id="SignalP"/>
    </source>
</evidence>
<feature type="chain" id="PRO_5047108969" evidence="11">
    <location>
        <begin position="30"/>
        <end position="1304"/>
    </location>
</feature>
<dbReference type="Pfam" id="PF00082">
    <property type="entry name" value="Peptidase_S8"/>
    <property type="match status" value="1"/>
</dbReference>
<evidence type="ECO:0000259" key="14">
    <source>
        <dbReference type="Pfam" id="PF05922"/>
    </source>
</evidence>
<dbReference type="Pfam" id="PF02225">
    <property type="entry name" value="PA"/>
    <property type="match status" value="1"/>
</dbReference>
<feature type="domain" description="Inhibitor I9" evidence="14">
    <location>
        <begin position="82"/>
        <end position="176"/>
    </location>
</feature>
<dbReference type="EMBL" id="JBHUGI010000034">
    <property type="protein sequence ID" value="MFD1929209.1"/>
    <property type="molecule type" value="Genomic_DNA"/>
</dbReference>
<gene>
    <name evidence="15" type="ORF">ACFSFY_14295</name>
</gene>
<dbReference type="InterPro" id="IPR023828">
    <property type="entry name" value="Peptidase_S8_Ser-AS"/>
</dbReference>
<feature type="compositionally biased region" description="Polar residues" evidence="10">
    <location>
        <begin position="572"/>
        <end position="590"/>
    </location>
</feature>
<reference evidence="16" key="1">
    <citation type="journal article" date="2019" name="Int. J. Syst. Evol. Microbiol.">
        <title>The Global Catalogue of Microorganisms (GCM) 10K type strain sequencing project: providing services to taxonomists for standard genome sequencing and annotation.</title>
        <authorList>
            <consortium name="The Broad Institute Genomics Platform"/>
            <consortium name="The Broad Institute Genome Sequencing Center for Infectious Disease"/>
            <person name="Wu L."/>
            <person name="Ma J."/>
        </authorList>
    </citation>
    <scope>NUCLEOTIDE SEQUENCE [LARGE SCALE GENOMIC DNA]</scope>
    <source>
        <strain evidence="16">CGMCC 4.7177</strain>
    </source>
</reference>
<dbReference type="PROSITE" id="PS00137">
    <property type="entry name" value="SUBTILASE_HIS"/>
    <property type="match status" value="1"/>
</dbReference>
<evidence type="ECO:0000256" key="6">
    <source>
        <dbReference type="ARBA" id="ARBA00022801"/>
    </source>
</evidence>
<feature type="region of interest" description="Disordered" evidence="10">
    <location>
        <begin position="267"/>
        <end position="293"/>
    </location>
</feature>
<feature type="active site" description="Charge relay system" evidence="8">
    <location>
        <position position="305"/>
    </location>
</feature>
<comment type="similarity">
    <text evidence="1 8 9">Belongs to the peptidase S8 family.</text>
</comment>
<proteinExistence type="inferred from homology"/>
<dbReference type="InterPro" id="IPR022398">
    <property type="entry name" value="Peptidase_S8_His-AS"/>
</dbReference>
<evidence type="ECO:0000256" key="10">
    <source>
        <dbReference type="SAM" id="MobiDB-lite"/>
    </source>
</evidence>
<dbReference type="InterPro" id="IPR015500">
    <property type="entry name" value="Peptidase_S8_subtilisin-rel"/>
</dbReference>
<keyword evidence="2" id="KW-0134">Cell wall</keyword>
<evidence type="ECO:0000256" key="2">
    <source>
        <dbReference type="ARBA" id="ARBA00022512"/>
    </source>
</evidence>
<dbReference type="InterPro" id="IPR008964">
    <property type="entry name" value="Invasin/intimin_cell_adhesion"/>
</dbReference>
<dbReference type="Proteomes" id="UP001597218">
    <property type="component" value="Unassembled WGS sequence"/>
</dbReference>
<dbReference type="PANTHER" id="PTHR43806:SF65">
    <property type="entry name" value="SERINE PROTEASE APRX"/>
    <property type="match status" value="1"/>
</dbReference>
<dbReference type="Pfam" id="PF05922">
    <property type="entry name" value="Inhibitor_I9"/>
    <property type="match status" value="1"/>
</dbReference>
<dbReference type="RefSeq" id="WP_381539164.1">
    <property type="nucleotide sequence ID" value="NZ_JBHUGI010000034.1"/>
</dbReference>
<evidence type="ECO:0000259" key="12">
    <source>
        <dbReference type="Pfam" id="PF00082"/>
    </source>
</evidence>
<feature type="active site" description="Charge relay system" evidence="8">
    <location>
        <position position="631"/>
    </location>
</feature>
<sequence length="1304" mass="137932">MKRNRSMKFFSAFLAFAMVLSLLSPIASAANEELVSQFKPNHIDESIMQQKAAIAEQLELLGGEARLHGDLQSVSGNQQVAVIVHLSEKSVALQKGIAKLAGKNFTAAQESTVRAKVKAQQSMSKKEMTIKKISFKAGYSFDTVLNGFAVTVKADDIPKLLKITGVTLVEPDTEVHAFQEPKPTKSFEMKNKELESVENTKSDLIKTDEIEAKMNTSISFLGIEKLWREGFEGQGIKVAVLDTGIDASHPEFAGNYKGGKNFVPHIGSDYARPRADNDGSETSPLDRPANRPEFNSNGSAFYTSHGTHVAGTIAAIGNNPYGIKGIAPKVDLYSYRVLGAYGSGSTSGIIKAIDTAVIEKMDVINLSLGGGANSETDGGSFAINNAMLAGTIAAIATGNSGPKRGTMGTPSTARLGIAVGNTTNPEVKHNGKVTIAAGSYQYAKQLNLMATTFGKNLETGLQGEFELVAVPGNGKATDYTGIDVAGKVALISRGEIAFVDKIAFAKENGAIATIIHNFAGGSNAPGESGTFLGDSFEFIPTFDMSVTDATEIRATLQTEQATISFGSFASASTTGDEVNDSSSRGPSTPNFDIKPDVSAPGTNIMSSIPQYGADFPDAKYDQSYDRFTGTSMATPHIAGIAALVKQANPSWNAFDVKVALSNTAKLLDTAKYDVFSQGAGRVDAYAAAHPSALAYAIDTANNNGVVVENLKGTVTFGPQSLANNVTVTKQIRVKDMKGTGGSYAVSVDVKKAFGDATLTIDKPSFNLAGEELLTVTLTASKNANVKTGDEFLGYIHITGGETEISLPFAADFGGAAAVEFKDFKITETDLSFNGDGVKDSALLSFTLTGGVTTNYIELWDIMNPAGGEFADGYIGYLHAGSSLAAGSYTLNVAGKYTPWTTGAKITDIPDGLYTIDFSGKTVSGNPATVGGYVGPVVVKSTAGKIEGTLEGTKVTGKVVDKYIDYNIELEKYGLDYALNTKLKATYEVLENEVVTKTGDITLEPDGTFAFDTGALNKGATVNVKYIDAGGNKAQQLLESDGTSIEYKVDHEELSLKVGETAQLKVTEITTKTDGTIEEKDVTAEATFASSDDTIATVEGSTVTAVAAGETIITVTHPKFTTTVTAIVEPNMQKVVISEADVAAFINDKKAKQIIISVPTYDKEIAIEFSETVLSQIVKSKKALLFTSNGTTIEFEDDAAKELFNKTGGNVTIILGKAVSATHAEALSEEISISIYKGFGESKQSVTTLKEEITITIQIDDSQLAKNAKVEVLDLSTNKTLKAKAKKGNVEFETKPTGTFIVIKK</sequence>
<keyword evidence="5 11" id="KW-0732">Signal</keyword>
<dbReference type="CDD" id="cd07474">
    <property type="entry name" value="Peptidases_S8_subtilisin_Vpr-like"/>
    <property type="match status" value="1"/>
</dbReference>
<keyword evidence="3" id="KW-0964">Secreted</keyword>
<dbReference type="PROSITE" id="PS00136">
    <property type="entry name" value="SUBTILASE_ASP"/>
    <property type="match status" value="1"/>
</dbReference>
<dbReference type="PROSITE" id="PS51892">
    <property type="entry name" value="SUBTILASE"/>
    <property type="match status" value="1"/>
</dbReference>
<evidence type="ECO:0000256" key="7">
    <source>
        <dbReference type="ARBA" id="ARBA00022825"/>
    </source>
</evidence>
<evidence type="ECO:0000256" key="5">
    <source>
        <dbReference type="ARBA" id="ARBA00022729"/>
    </source>
</evidence>
<name>A0ABW4SJN0_9BACL</name>
<dbReference type="InterPro" id="IPR046450">
    <property type="entry name" value="PA_dom_sf"/>
</dbReference>
<evidence type="ECO:0000256" key="3">
    <source>
        <dbReference type="ARBA" id="ARBA00022525"/>
    </source>
</evidence>
<dbReference type="InterPro" id="IPR023827">
    <property type="entry name" value="Peptidase_S8_Asp-AS"/>
</dbReference>
<evidence type="ECO:0000256" key="9">
    <source>
        <dbReference type="RuleBase" id="RU003355"/>
    </source>
</evidence>
<dbReference type="SUPFAM" id="SSF52743">
    <property type="entry name" value="Subtilisin-like"/>
    <property type="match status" value="1"/>
</dbReference>
<dbReference type="SUPFAM" id="SSF52025">
    <property type="entry name" value="PA domain"/>
    <property type="match status" value="1"/>
</dbReference>
<dbReference type="CDD" id="cd02133">
    <property type="entry name" value="PA_C5a_like"/>
    <property type="match status" value="1"/>
</dbReference>
<dbReference type="InterPro" id="IPR050131">
    <property type="entry name" value="Peptidase_S8_subtilisin-like"/>
</dbReference>
<dbReference type="PANTHER" id="PTHR43806">
    <property type="entry name" value="PEPTIDASE S8"/>
    <property type="match status" value="1"/>
</dbReference>
<dbReference type="Gene3D" id="2.60.40.1080">
    <property type="match status" value="1"/>
</dbReference>
<dbReference type="Gene3D" id="3.30.70.80">
    <property type="entry name" value="Peptidase S8 propeptide/proteinase inhibitor I9"/>
    <property type="match status" value="1"/>
</dbReference>